<name>A0A939B963_9BIFI</name>
<dbReference type="PRINTS" id="PR01099">
    <property type="entry name" value="HYETHTZKNASE"/>
</dbReference>
<dbReference type="HAMAP" id="MF_00228">
    <property type="entry name" value="Thz_kinase"/>
    <property type="match status" value="1"/>
</dbReference>
<keyword evidence="4 11" id="KW-0808">Transferase</keyword>
<dbReference type="InterPro" id="IPR000417">
    <property type="entry name" value="Hyethyz_kinase"/>
</dbReference>
<reference evidence="13" key="2">
    <citation type="journal article" date="2021" name="Sci. Rep.">
        <title>The distribution of antibiotic resistance genes in chicken gut microbiota commensals.</title>
        <authorList>
            <person name="Juricova H."/>
            <person name="Matiasovicova J."/>
            <person name="Kubasova T."/>
            <person name="Cejkova D."/>
            <person name="Rychlik I."/>
        </authorList>
    </citation>
    <scope>NUCLEOTIDE SEQUENCE</scope>
    <source>
        <strain evidence="13">An836</strain>
    </source>
</reference>
<comment type="similarity">
    <text evidence="11">Belongs to the Thz kinase family.</text>
</comment>
<evidence type="ECO:0000313" key="14">
    <source>
        <dbReference type="Proteomes" id="UP000718821"/>
    </source>
</evidence>
<reference evidence="13" key="1">
    <citation type="submission" date="2020-08" db="EMBL/GenBank/DDBJ databases">
        <authorList>
            <person name="Cejkova D."/>
            <person name="Kubasova T."/>
            <person name="Jahodarova E."/>
            <person name="Rychlik I."/>
        </authorList>
    </citation>
    <scope>NUCLEOTIDE SEQUENCE</scope>
    <source>
        <strain evidence="13">An836</strain>
    </source>
</reference>
<keyword evidence="5 11" id="KW-0479">Metal-binding</keyword>
<dbReference type="Pfam" id="PF02110">
    <property type="entry name" value="HK"/>
    <property type="match status" value="2"/>
</dbReference>
<gene>
    <name evidence="11" type="primary">thiM</name>
    <name evidence="13" type="ORF">H7U32_02180</name>
</gene>
<keyword evidence="10 11" id="KW-0784">Thiamine biosynthesis</keyword>
<dbReference type="GO" id="GO:0009229">
    <property type="term" value="P:thiamine diphosphate biosynthetic process"/>
    <property type="evidence" value="ECO:0007669"/>
    <property type="project" value="UniProtKB-UniRule"/>
</dbReference>
<dbReference type="Proteomes" id="UP000718821">
    <property type="component" value="Unassembled WGS sequence"/>
</dbReference>
<comment type="function">
    <text evidence="11">Catalyzes the phosphorylation of the hydroxyl group of 4-methyl-5-beta-hydroxyethylthiazole (THZ).</text>
</comment>
<comment type="pathway">
    <text evidence="3 11">Cofactor biosynthesis; thiamine diphosphate biosynthesis; 4-methyl-5-(2-phosphoethyl)-thiazole from 5-(2-hydroxyethyl)-4-methylthiazole: step 1/1.</text>
</comment>
<keyword evidence="9 11" id="KW-0460">Magnesium</keyword>
<dbReference type="SUPFAM" id="SSF53613">
    <property type="entry name" value="Ribokinase-like"/>
    <property type="match status" value="1"/>
</dbReference>
<evidence type="ECO:0000256" key="3">
    <source>
        <dbReference type="ARBA" id="ARBA00004868"/>
    </source>
</evidence>
<dbReference type="GO" id="GO:0005524">
    <property type="term" value="F:ATP binding"/>
    <property type="evidence" value="ECO:0007669"/>
    <property type="project" value="UniProtKB-UniRule"/>
</dbReference>
<dbReference type="CDD" id="cd01170">
    <property type="entry name" value="THZ_kinase"/>
    <property type="match status" value="1"/>
</dbReference>
<evidence type="ECO:0000256" key="2">
    <source>
        <dbReference type="ARBA" id="ARBA00001946"/>
    </source>
</evidence>
<evidence type="ECO:0000256" key="12">
    <source>
        <dbReference type="SAM" id="MobiDB-lite"/>
    </source>
</evidence>
<evidence type="ECO:0000256" key="4">
    <source>
        <dbReference type="ARBA" id="ARBA00022679"/>
    </source>
</evidence>
<evidence type="ECO:0000256" key="8">
    <source>
        <dbReference type="ARBA" id="ARBA00022840"/>
    </source>
</evidence>
<evidence type="ECO:0000256" key="5">
    <source>
        <dbReference type="ARBA" id="ARBA00022723"/>
    </source>
</evidence>
<keyword evidence="7 11" id="KW-0418">Kinase</keyword>
<comment type="cofactor">
    <cofactor evidence="2 11">
        <name>Mg(2+)</name>
        <dbReference type="ChEBI" id="CHEBI:18420"/>
    </cofactor>
</comment>
<dbReference type="EMBL" id="JACLYU010000002">
    <property type="protein sequence ID" value="MBM6699154.1"/>
    <property type="molecule type" value="Genomic_DNA"/>
</dbReference>
<dbReference type="GO" id="GO:0009228">
    <property type="term" value="P:thiamine biosynthetic process"/>
    <property type="evidence" value="ECO:0007669"/>
    <property type="project" value="UniProtKB-KW"/>
</dbReference>
<dbReference type="GO" id="GO:0004417">
    <property type="term" value="F:hydroxyethylthiazole kinase activity"/>
    <property type="evidence" value="ECO:0007669"/>
    <property type="project" value="UniProtKB-UniRule"/>
</dbReference>
<evidence type="ECO:0000256" key="6">
    <source>
        <dbReference type="ARBA" id="ARBA00022741"/>
    </source>
</evidence>
<evidence type="ECO:0000256" key="9">
    <source>
        <dbReference type="ARBA" id="ARBA00022842"/>
    </source>
</evidence>
<feature type="binding site" evidence="11">
    <location>
        <position position="230"/>
    </location>
    <ligand>
        <name>ATP</name>
        <dbReference type="ChEBI" id="CHEBI:30616"/>
    </ligand>
</feature>
<comment type="catalytic activity">
    <reaction evidence="1 11">
        <text>5-(2-hydroxyethyl)-4-methylthiazole + ATP = 4-methyl-5-(2-phosphooxyethyl)-thiazole + ADP + H(+)</text>
        <dbReference type="Rhea" id="RHEA:24212"/>
        <dbReference type="ChEBI" id="CHEBI:15378"/>
        <dbReference type="ChEBI" id="CHEBI:17957"/>
        <dbReference type="ChEBI" id="CHEBI:30616"/>
        <dbReference type="ChEBI" id="CHEBI:58296"/>
        <dbReference type="ChEBI" id="CHEBI:456216"/>
        <dbReference type="EC" id="2.7.1.50"/>
    </reaction>
</comment>
<accession>A0A939B963</accession>
<evidence type="ECO:0000256" key="7">
    <source>
        <dbReference type="ARBA" id="ARBA00022777"/>
    </source>
</evidence>
<evidence type="ECO:0000256" key="10">
    <source>
        <dbReference type="ARBA" id="ARBA00022977"/>
    </source>
</evidence>
<keyword evidence="8 11" id="KW-0067">ATP-binding</keyword>
<feature type="binding site" evidence="11">
    <location>
        <position position="257"/>
    </location>
    <ligand>
        <name>substrate</name>
    </ligand>
</feature>
<protein>
    <recommendedName>
        <fullName evidence="11">Hydroxyethylthiazole kinase</fullName>
        <ecNumber evidence="11">2.7.1.50</ecNumber>
    </recommendedName>
    <alternativeName>
        <fullName evidence="11">4-methyl-5-beta-hydroxyethylthiazole kinase</fullName>
        <shortName evidence="11">TH kinase</shortName>
        <shortName evidence="11">Thz kinase</shortName>
    </alternativeName>
</protein>
<evidence type="ECO:0000256" key="1">
    <source>
        <dbReference type="ARBA" id="ARBA00001771"/>
    </source>
</evidence>
<keyword evidence="14" id="KW-1185">Reference proteome</keyword>
<feature type="binding site" evidence="11">
    <location>
        <position position="77"/>
    </location>
    <ligand>
        <name>substrate</name>
    </ligand>
</feature>
<feature type="region of interest" description="Disordered" evidence="12">
    <location>
        <begin position="1"/>
        <end position="23"/>
    </location>
</feature>
<keyword evidence="6 11" id="KW-0547">Nucleotide-binding</keyword>
<comment type="caution">
    <text evidence="13">The sequence shown here is derived from an EMBL/GenBank/DDBJ whole genome shotgun (WGS) entry which is preliminary data.</text>
</comment>
<dbReference type="AlphaFoldDB" id="A0A939B963"/>
<organism evidence="13 14">
    <name type="scientific">Bifidobacterium pullorum subsp. saeculare</name>
    <dbReference type="NCBI Taxonomy" id="78257"/>
    <lineage>
        <taxon>Bacteria</taxon>
        <taxon>Bacillati</taxon>
        <taxon>Actinomycetota</taxon>
        <taxon>Actinomycetes</taxon>
        <taxon>Bifidobacteriales</taxon>
        <taxon>Bifidobacteriaceae</taxon>
        <taxon>Bifidobacterium</taxon>
    </lineage>
</organism>
<sequence>MSAVSPHPSGASHPRPQTDPIPAVGEAVAADDPLRARIAAAVRRVREQTPLAQSFTNFVTMNLVANAQLAAGGTAAMSFIPDDVLATAAMAGANYVNVGTLMPFHREALADIAAGFARQGRPWVLDPVAAGIGRTRTAILTAMREVPPTIVRGNASEILALDAMWGLSGGEAPAANGPAGVESMDEVDAAEAAARRIARHLSAHLPQKVAGRVFDDGTGPSPARGAVAVSGPIDLVTDGETTYRLPGGSAMMTKITGAGCSLGGVTATYLAVADPLVAALAASLLYDRAAETAEAASHGPGSFQVAFLDALWDTTADQVAASPILRAG</sequence>
<dbReference type="EC" id="2.7.1.50" evidence="11"/>
<evidence type="ECO:0000313" key="13">
    <source>
        <dbReference type="EMBL" id="MBM6699154.1"/>
    </source>
</evidence>
<feature type="binding site" evidence="11">
    <location>
        <position position="152"/>
    </location>
    <ligand>
        <name>ATP</name>
        <dbReference type="ChEBI" id="CHEBI:30616"/>
    </ligand>
</feature>
<evidence type="ECO:0000256" key="11">
    <source>
        <dbReference type="HAMAP-Rule" id="MF_00228"/>
    </source>
</evidence>
<dbReference type="GO" id="GO:0000287">
    <property type="term" value="F:magnesium ion binding"/>
    <property type="evidence" value="ECO:0007669"/>
    <property type="project" value="UniProtKB-UniRule"/>
</dbReference>
<proteinExistence type="inferred from homology"/>
<dbReference type="InterPro" id="IPR029056">
    <property type="entry name" value="Ribokinase-like"/>
</dbReference>
<dbReference type="Gene3D" id="3.40.1190.20">
    <property type="match status" value="1"/>
</dbReference>